<feature type="signal peptide" evidence="1">
    <location>
        <begin position="1"/>
        <end position="24"/>
    </location>
</feature>
<dbReference type="RefSeq" id="WP_019820022.1">
    <property type="nucleotide sequence ID" value="NZ_AJZD02000133.1"/>
</dbReference>
<proteinExistence type="predicted"/>
<keyword evidence="1" id="KW-0732">Signal</keyword>
<protein>
    <recommendedName>
        <fullName evidence="4">DUF481 domain-containing protein</fullName>
    </recommendedName>
</protein>
<evidence type="ECO:0000313" key="2">
    <source>
        <dbReference type="EMBL" id="OEF93553.1"/>
    </source>
</evidence>
<gene>
    <name evidence="2" type="ORF">A142_20545</name>
</gene>
<name>A0A1E5FTP5_VIBSP</name>
<dbReference type="OrthoDB" id="5861322at2"/>
<evidence type="ECO:0000256" key="1">
    <source>
        <dbReference type="SAM" id="SignalP"/>
    </source>
</evidence>
<dbReference type="AlphaFoldDB" id="A0A1E5FTP5"/>
<evidence type="ECO:0008006" key="4">
    <source>
        <dbReference type="Google" id="ProtNLM"/>
    </source>
</evidence>
<sequence>MVNQYRAVLCALLPFMLFSVPSQASNFGMENIFGDRLEDVAADSENTPRFRFFSGLEYEDVGLSNALDEVEMTTVHFDGWGTINKNWQLGLVSERLQFYRDGNRLNDADIIEFKPRYENAITSNLRYNIMVGYRHVEGNRERNMFKLRPAFFYRNGDHALNVNGLYIYRHGEMNARGERIDKFESEPNYNYRINDSFSTGAGGLYESEFNQHGDNTFRKWGIKPFITYRVNPGFTVTLRQDIFQVTRRNNSGWNQFNTNIQTTTRLTDSIRLVANVAYRHFNEFDGRETSEGNKDVLFGRVGLSWSF</sequence>
<dbReference type="EMBL" id="AJZD02000133">
    <property type="protein sequence ID" value="OEF93553.1"/>
    <property type="molecule type" value="Genomic_DNA"/>
</dbReference>
<reference evidence="2 3" key="1">
    <citation type="journal article" date="2012" name="Science">
        <title>Ecological populations of bacteria act as socially cohesive units of antibiotic production and resistance.</title>
        <authorList>
            <person name="Cordero O.X."/>
            <person name="Wildschutte H."/>
            <person name="Kirkup B."/>
            <person name="Proehl S."/>
            <person name="Ngo L."/>
            <person name="Hussain F."/>
            <person name="Le Roux F."/>
            <person name="Mincer T."/>
            <person name="Polz M.F."/>
        </authorList>
    </citation>
    <scope>NUCLEOTIDE SEQUENCE [LARGE SCALE GENOMIC DNA]</scope>
    <source>
        <strain evidence="2 3">12E03</strain>
    </source>
</reference>
<dbReference type="SUPFAM" id="SSF56935">
    <property type="entry name" value="Porins"/>
    <property type="match status" value="1"/>
</dbReference>
<evidence type="ECO:0000313" key="3">
    <source>
        <dbReference type="Proteomes" id="UP000094802"/>
    </source>
</evidence>
<comment type="caution">
    <text evidence="2">The sequence shown here is derived from an EMBL/GenBank/DDBJ whole genome shotgun (WGS) entry which is preliminary data.</text>
</comment>
<feature type="chain" id="PRO_5009176703" description="DUF481 domain-containing protein" evidence="1">
    <location>
        <begin position="25"/>
        <end position="307"/>
    </location>
</feature>
<organism evidence="2 3">
    <name type="scientific">Vibrio splendidus 12E03</name>
    <dbReference type="NCBI Taxonomy" id="1191305"/>
    <lineage>
        <taxon>Bacteria</taxon>
        <taxon>Pseudomonadati</taxon>
        <taxon>Pseudomonadota</taxon>
        <taxon>Gammaproteobacteria</taxon>
        <taxon>Vibrionales</taxon>
        <taxon>Vibrionaceae</taxon>
        <taxon>Vibrio</taxon>
    </lineage>
</organism>
<dbReference type="Proteomes" id="UP000094802">
    <property type="component" value="Unassembled WGS sequence"/>
</dbReference>
<accession>A0A1E5FTP5</accession>